<dbReference type="InterPro" id="IPR057670">
    <property type="entry name" value="SH3_retrovirus"/>
</dbReference>
<evidence type="ECO:0000313" key="2">
    <source>
        <dbReference type="EMBL" id="GAA0170948.1"/>
    </source>
</evidence>
<dbReference type="PANTHER" id="PTHR42648">
    <property type="entry name" value="TRANSPOSASE, PUTATIVE-RELATED"/>
    <property type="match status" value="1"/>
</dbReference>
<keyword evidence="3" id="KW-1185">Reference proteome</keyword>
<name>A0AAV3R4Q9_LITER</name>
<evidence type="ECO:0000313" key="3">
    <source>
        <dbReference type="Proteomes" id="UP001454036"/>
    </source>
</evidence>
<protein>
    <recommendedName>
        <fullName evidence="1">Retroviral polymerase SH3-like domain-containing protein</fullName>
    </recommendedName>
</protein>
<feature type="domain" description="Retroviral polymerase SH3-like" evidence="1">
    <location>
        <begin position="55"/>
        <end position="112"/>
    </location>
</feature>
<dbReference type="PANTHER" id="PTHR42648:SF28">
    <property type="entry name" value="TRANSPOSON-ENCODED PROTEIN WITH RIBONUCLEASE H-LIKE AND RETROVIRUS ZINC FINGER-LIKE DOMAINS"/>
    <property type="match status" value="1"/>
</dbReference>
<reference evidence="2 3" key="1">
    <citation type="submission" date="2024-01" db="EMBL/GenBank/DDBJ databases">
        <title>The complete chloroplast genome sequence of Lithospermum erythrorhizon: insights into the phylogenetic relationship among Boraginaceae species and the maternal lineages of purple gromwells.</title>
        <authorList>
            <person name="Okada T."/>
            <person name="Watanabe K."/>
        </authorList>
    </citation>
    <scope>NUCLEOTIDE SEQUENCE [LARGE SCALE GENOMIC DNA]</scope>
</reference>
<comment type="caution">
    <text evidence="2">The sequence shown here is derived from an EMBL/GenBank/DDBJ whole genome shotgun (WGS) entry which is preliminary data.</text>
</comment>
<accession>A0AAV3R4Q9</accession>
<evidence type="ECO:0000259" key="1">
    <source>
        <dbReference type="Pfam" id="PF25597"/>
    </source>
</evidence>
<organism evidence="2 3">
    <name type="scientific">Lithospermum erythrorhizon</name>
    <name type="common">Purple gromwell</name>
    <name type="synonym">Lithospermum officinale var. erythrorhizon</name>
    <dbReference type="NCBI Taxonomy" id="34254"/>
    <lineage>
        <taxon>Eukaryota</taxon>
        <taxon>Viridiplantae</taxon>
        <taxon>Streptophyta</taxon>
        <taxon>Embryophyta</taxon>
        <taxon>Tracheophyta</taxon>
        <taxon>Spermatophyta</taxon>
        <taxon>Magnoliopsida</taxon>
        <taxon>eudicotyledons</taxon>
        <taxon>Gunneridae</taxon>
        <taxon>Pentapetalae</taxon>
        <taxon>asterids</taxon>
        <taxon>lamiids</taxon>
        <taxon>Boraginales</taxon>
        <taxon>Boraginaceae</taxon>
        <taxon>Boraginoideae</taxon>
        <taxon>Lithospermeae</taxon>
        <taxon>Lithospermum</taxon>
    </lineage>
</organism>
<dbReference type="InterPro" id="IPR039537">
    <property type="entry name" value="Retrotran_Ty1/copia-like"/>
</dbReference>
<dbReference type="Pfam" id="PF25597">
    <property type="entry name" value="SH3_retrovirus"/>
    <property type="match status" value="1"/>
</dbReference>
<sequence length="128" mass="14882">MLSHAKLLRSFWGETICAAIQVINLSPTIVLEGGVPEEVWSRNDVFYKHLRVFGCRAFVHIPKDERSKLDNKSNQYLYLSFGDEKFGYKLYGPVSKKIVRSRDVVFIEKQIIGDLRKELETQYDHLGF</sequence>
<dbReference type="Proteomes" id="UP001454036">
    <property type="component" value="Unassembled WGS sequence"/>
</dbReference>
<gene>
    <name evidence="2" type="ORF">LIER_25099</name>
</gene>
<dbReference type="AlphaFoldDB" id="A0AAV3R4Q9"/>
<proteinExistence type="predicted"/>
<dbReference type="EMBL" id="BAABME010007461">
    <property type="protein sequence ID" value="GAA0170948.1"/>
    <property type="molecule type" value="Genomic_DNA"/>
</dbReference>